<dbReference type="EMBL" id="AMYD01004472">
    <property type="protein sequence ID" value="EQB43120.1"/>
    <property type="molecule type" value="Genomic_DNA"/>
</dbReference>
<accession>T0L4H0</accession>
<dbReference type="AlphaFoldDB" id="T0L4H0"/>
<name>T0L4H0_COLGC</name>
<dbReference type="Proteomes" id="UP000015530">
    <property type="component" value="Unassembled WGS sequence"/>
</dbReference>
<evidence type="ECO:0000313" key="1">
    <source>
        <dbReference type="EMBL" id="EQB43120.1"/>
    </source>
</evidence>
<evidence type="ECO:0000313" key="2">
    <source>
        <dbReference type="Proteomes" id="UP000015530"/>
    </source>
</evidence>
<organism evidence="1 2">
    <name type="scientific">Colletotrichum gloeosporioides (strain Cg-14)</name>
    <name type="common">Anthracnose fungus</name>
    <name type="synonym">Glomerella cingulata</name>
    <dbReference type="NCBI Taxonomy" id="1237896"/>
    <lineage>
        <taxon>Eukaryota</taxon>
        <taxon>Fungi</taxon>
        <taxon>Dikarya</taxon>
        <taxon>Ascomycota</taxon>
        <taxon>Pezizomycotina</taxon>
        <taxon>Sordariomycetes</taxon>
        <taxon>Hypocreomycetidae</taxon>
        <taxon>Glomerellales</taxon>
        <taxon>Glomerellaceae</taxon>
        <taxon>Colletotrichum</taxon>
        <taxon>Colletotrichum gloeosporioides species complex</taxon>
    </lineage>
</organism>
<sequence length="48" mass="5140">MTKGLAREFKDKEQIKETVAHMTVFLSTSYGAFTDGVAIMLDGGESAG</sequence>
<proteinExistence type="predicted"/>
<gene>
    <name evidence="1" type="ORF">CGLO_18273</name>
</gene>
<comment type="caution">
    <text evidence="1">The sequence shown here is derived from an EMBL/GenBank/DDBJ whole genome shotgun (WGS) entry which is preliminary data.</text>
</comment>
<reference evidence="2" key="1">
    <citation type="journal article" date="2013" name="Mol. Plant Microbe Interact.">
        <title>Global aspects of pacC regulation of pathogenicity genes in Colletotrichum gloeosporioides as revealed by transcriptome analysis.</title>
        <authorList>
            <person name="Alkan N."/>
            <person name="Meng X."/>
            <person name="Friedlander G."/>
            <person name="Reuveni E."/>
            <person name="Sukno S."/>
            <person name="Sherman A."/>
            <person name="Thon M."/>
            <person name="Fluhr R."/>
            <person name="Prusky D."/>
        </authorList>
    </citation>
    <scope>NUCLEOTIDE SEQUENCE [LARGE SCALE GENOMIC DNA]</scope>
    <source>
        <strain evidence="2">Cg-14</strain>
    </source>
</reference>
<dbReference type="HOGENOM" id="CLU_3159948_0_0_1"/>
<protein>
    <submittedName>
        <fullName evidence="1">Uncharacterized protein</fullName>
    </submittedName>
</protein>